<dbReference type="Proteomes" id="UP000277580">
    <property type="component" value="Unassembled WGS sequence"/>
</dbReference>
<keyword evidence="3" id="KW-1185">Reference proteome</keyword>
<feature type="signal peptide" evidence="1">
    <location>
        <begin position="1"/>
        <end position="23"/>
    </location>
</feature>
<protein>
    <recommendedName>
        <fullName evidence="4">Secreted protein</fullName>
    </recommendedName>
</protein>
<reference evidence="2 3" key="1">
    <citation type="journal article" date="2018" name="Nat. Ecol. Evol.">
        <title>Pezizomycetes genomes reveal the molecular basis of ectomycorrhizal truffle lifestyle.</title>
        <authorList>
            <person name="Murat C."/>
            <person name="Payen T."/>
            <person name="Noel B."/>
            <person name="Kuo A."/>
            <person name="Morin E."/>
            <person name="Chen J."/>
            <person name="Kohler A."/>
            <person name="Krizsan K."/>
            <person name="Balestrini R."/>
            <person name="Da Silva C."/>
            <person name="Montanini B."/>
            <person name="Hainaut M."/>
            <person name="Levati E."/>
            <person name="Barry K.W."/>
            <person name="Belfiori B."/>
            <person name="Cichocki N."/>
            <person name="Clum A."/>
            <person name="Dockter R.B."/>
            <person name="Fauchery L."/>
            <person name="Guy J."/>
            <person name="Iotti M."/>
            <person name="Le Tacon F."/>
            <person name="Lindquist E.A."/>
            <person name="Lipzen A."/>
            <person name="Malagnac F."/>
            <person name="Mello A."/>
            <person name="Molinier V."/>
            <person name="Miyauchi S."/>
            <person name="Poulain J."/>
            <person name="Riccioni C."/>
            <person name="Rubini A."/>
            <person name="Sitrit Y."/>
            <person name="Splivallo R."/>
            <person name="Traeger S."/>
            <person name="Wang M."/>
            <person name="Zifcakova L."/>
            <person name="Wipf D."/>
            <person name="Zambonelli A."/>
            <person name="Paolocci F."/>
            <person name="Nowrousian M."/>
            <person name="Ottonello S."/>
            <person name="Baldrian P."/>
            <person name="Spatafora J.W."/>
            <person name="Henrissat B."/>
            <person name="Nagy L.G."/>
            <person name="Aury J.M."/>
            <person name="Wincker P."/>
            <person name="Grigoriev I.V."/>
            <person name="Bonfante P."/>
            <person name="Martin F.M."/>
        </authorList>
    </citation>
    <scope>NUCLEOTIDE SEQUENCE [LARGE SCALE GENOMIC DNA]</scope>
    <source>
        <strain evidence="2 3">CCBAS932</strain>
    </source>
</reference>
<accession>A0A3N4KYT7</accession>
<feature type="chain" id="PRO_5018011218" description="Secreted protein" evidence="1">
    <location>
        <begin position="24"/>
        <end position="75"/>
    </location>
</feature>
<dbReference type="InParanoid" id="A0A3N4KYT7"/>
<dbReference type="EMBL" id="ML119112">
    <property type="protein sequence ID" value="RPB15706.1"/>
    <property type="molecule type" value="Genomic_DNA"/>
</dbReference>
<feature type="non-terminal residue" evidence="2">
    <location>
        <position position="75"/>
    </location>
</feature>
<sequence>MPTYCLLVIAVHLSMMMMGYSRALYSRDTCAYTPYYTLRFMYYDFPRLCSTPSLPPFLPSFLAIGSRDRGEKYKY</sequence>
<organism evidence="2 3">
    <name type="scientific">Morchella conica CCBAS932</name>
    <dbReference type="NCBI Taxonomy" id="1392247"/>
    <lineage>
        <taxon>Eukaryota</taxon>
        <taxon>Fungi</taxon>
        <taxon>Dikarya</taxon>
        <taxon>Ascomycota</taxon>
        <taxon>Pezizomycotina</taxon>
        <taxon>Pezizomycetes</taxon>
        <taxon>Pezizales</taxon>
        <taxon>Morchellaceae</taxon>
        <taxon>Morchella</taxon>
    </lineage>
</organism>
<evidence type="ECO:0008006" key="4">
    <source>
        <dbReference type="Google" id="ProtNLM"/>
    </source>
</evidence>
<dbReference type="AlphaFoldDB" id="A0A3N4KYT7"/>
<name>A0A3N4KYT7_9PEZI</name>
<evidence type="ECO:0000313" key="2">
    <source>
        <dbReference type="EMBL" id="RPB15706.1"/>
    </source>
</evidence>
<proteinExistence type="predicted"/>
<evidence type="ECO:0000313" key="3">
    <source>
        <dbReference type="Proteomes" id="UP000277580"/>
    </source>
</evidence>
<gene>
    <name evidence="2" type="ORF">P167DRAFT_533089</name>
</gene>
<evidence type="ECO:0000256" key="1">
    <source>
        <dbReference type="SAM" id="SignalP"/>
    </source>
</evidence>
<keyword evidence="1" id="KW-0732">Signal</keyword>